<dbReference type="CDD" id="cd00075">
    <property type="entry name" value="HATPase"/>
    <property type="match status" value="1"/>
</dbReference>
<dbReference type="InterPro" id="IPR004358">
    <property type="entry name" value="Sig_transdc_His_kin-like_C"/>
</dbReference>
<organism evidence="10 11">
    <name type="scientific">Fusobacterium ulcerans</name>
    <dbReference type="NCBI Taxonomy" id="861"/>
    <lineage>
        <taxon>Bacteria</taxon>
        <taxon>Fusobacteriati</taxon>
        <taxon>Fusobacteriota</taxon>
        <taxon>Fusobacteriia</taxon>
        <taxon>Fusobacteriales</taxon>
        <taxon>Fusobacteriaceae</taxon>
        <taxon>Fusobacterium</taxon>
    </lineage>
</organism>
<dbReference type="RefSeq" id="WP_005980831.1">
    <property type="nucleotide sequence ID" value="NZ_CAJKPR010000004.1"/>
</dbReference>
<dbReference type="Proteomes" id="UP000249008">
    <property type="component" value="Chromosome 1"/>
</dbReference>
<comment type="catalytic activity">
    <reaction evidence="1">
        <text>ATP + protein L-histidine = ADP + protein N-phospho-L-histidine.</text>
        <dbReference type="EC" id="2.7.13.3"/>
    </reaction>
</comment>
<dbReference type="InterPro" id="IPR036890">
    <property type="entry name" value="HATPase_C_sf"/>
</dbReference>
<dbReference type="FunFam" id="1.10.287.130:FF:000001">
    <property type="entry name" value="Two-component sensor histidine kinase"/>
    <property type="match status" value="1"/>
</dbReference>
<evidence type="ECO:0000256" key="2">
    <source>
        <dbReference type="ARBA" id="ARBA00012438"/>
    </source>
</evidence>
<dbReference type="EC" id="2.7.13.3" evidence="2"/>
<name>A0AAX2JG22_9FUSO</name>
<dbReference type="GO" id="GO:0005886">
    <property type="term" value="C:plasma membrane"/>
    <property type="evidence" value="ECO:0007669"/>
    <property type="project" value="TreeGrafter"/>
</dbReference>
<gene>
    <name evidence="10" type="primary">phoR_2</name>
    <name evidence="10" type="ORF">NCTC12112_02576</name>
</gene>
<keyword evidence="4 10" id="KW-0808">Transferase</keyword>
<evidence type="ECO:0000256" key="3">
    <source>
        <dbReference type="ARBA" id="ARBA00022553"/>
    </source>
</evidence>
<dbReference type="EMBL" id="LS483487">
    <property type="protein sequence ID" value="SQJ11104.1"/>
    <property type="molecule type" value="Genomic_DNA"/>
</dbReference>
<dbReference type="Pfam" id="PF00512">
    <property type="entry name" value="HisKA"/>
    <property type="match status" value="1"/>
</dbReference>
<dbReference type="PRINTS" id="PR00344">
    <property type="entry name" value="BCTRLSENSOR"/>
</dbReference>
<sequence length="574" mass="67457">MYKDSERSGIQIRRKEIITLIMILIIEGIFIGLNSTILSNLYQQRMKQNLKQDNILIKRLAEDYRHDKYKDVFSESDLRFTMIDYDGNVVFDSKNVDREEHMDNHLKREEVQEAINGEEGFAIRKSKTLGYQLAYYTTSFTNDFGEKYIIRTSSDYSKEIRQIREFLLVQIMFFLALNFAIHFFYKNYIKRDFYNKIKKMKRFLEVGEKEKINYLKEEKWFFEFWDILKEWQGRNLKNIERLERERKTLSLVVSSVDIFIGLLNNEGKFVVKNDVLSYLVDSTREKYLECIRYIEIIDIIKKGINEKTNVKEEIYVQGLKRYFIVTLKQLEFSNQVLITIKDITSTRKAVEVQKNFISNVSHELKTPLTNIKGYLIALEDAPDPMREKFLSVIKSNVEKLENIVLDFLNISKIENSNILNVTQVSIEKIKNNIHSTMEMLLKKKNASIEYEIDVLDENNYIRVDFDKITMILKNLIENGIIYNKSETPEIKVKISEGQDRYNFSVSDNGIGIPAAEQYKVFERFYRVDRARTSNLGGTGLGLAIVKSLIEKYGGKISVVSEEGKGTTFEFYISK</sequence>
<keyword evidence="3" id="KW-0597">Phosphoprotein</keyword>
<evidence type="ECO:0000256" key="8">
    <source>
        <dbReference type="SAM" id="Phobius"/>
    </source>
</evidence>
<feature type="domain" description="Histidine kinase" evidence="9">
    <location>
        <begin position="359"/>
        <end position="574"/>
    </location>
</feature>
<evidence type="ECO:0000313" key="10">
    <source>
        <dbReference type="EMBL" id="SQJ11104.1"/>
    </source>
</evidence>
<evidence type="ECO:0000313" key="11">
    <source>
        <dbReference type="Proteomes" id="UP000249008"/>
    </source>
</evidence>
<keyword evidence="8" id="KW-1133">Transmembrane helix</keyword>
<evidence type="ECO:0000259" key="9">
    <source>
        <dbReference type="PROSITE" id="PS50109"/>
    </source>
</evidence>
<dbReference type="PANTHER" id="PTHR45453:SF1">
    <property type="entry name" value="PHOSPHATE REGULON SENSOR PROTEIN PHOR"/>
    <property type="match status" value="1"/>
</dbReference>
<dbReference type="SUPFAM" id="SSF47384">
    <property type="entry name" value="Homodimeric domain of signal transducing histidine kinase"/>
    <property type="match status" value="1"/>
</dbReference>
<dbReference type="GO" id="GO:0000155">
    <property type="term" value="F:phosphorelay sensor kinase activity"/>
    <property type="evidence" value="ECO:0007669"/>
    <property type="project" value="InterPro"/>
</dbReference>
<reference evidence="10 11" key="1">
    <citation type="submission" date="2018-06" db="EMBL/GenBank/DDBJ databases">
        <authorList>
            <consortium name="Pathogen Informatics"/>
            <person name="Doyle S."/>
        </authorList>
    </citation>
    <scope>NUCLEOTIDE SEQUENCE [LARGE SCALE GENOMIC DNA]</scope>
    <source>
        <strain evidence="10 11">NCTC12112</strain>
    </source>
</reference>
<keyword evidence="5" id="KW-0418">Kinase</keyword>
<dbReference type="GO" id="GO:0016036">
    <property type="term" value="P:cellular response to phosphate starvation"/>
    <property type="evidence" value="ECO:0007669"/>
    <property type="project" value="TreeGrafter"/>
</dbReference>
<protein>
    <recommendedName>
        <fullName evidence="2">histidine kinase</fullName>
        <ecNumber evidence="2">2.7.13.3</ecNumber>
    </recommendedName>
</protein>
<dbReference type="PROSITE" id="PS50109">
    <property type="entry name" value="HIS_KIN"/>
    <property type="match status" value="1"/>
</dbReference>
<dbReference type="SUPFAM" id="SSF55874">
    <property type="entry name" value="ATPase domain of HSP90 chaperone/DNA topoisomerase II/histidine kinase"/>
    <property type="match status" value="1"/>
</dbReference>
<dbReference type="Gene3D" id="3.30.565.10">
    <property type="entry name" value="Histidine kinase-like ATPase, C-terminal domain"/>
    <property type="match status" value="1"/>
</dbReference>
<dbReference type="InterPro" id="IPR003661">
    <property type="entry name" value="HisK_dim/P_dom"/>
</dbReference>
<dbReference type="Gene3D" id="1.10.287.130">
    <property type="match status" value="1"/>
</dbReference>
<dbReference type="InterPro" id="IPR005467">
    <property type="entry name" value="His_kinase_dom"/>
</dbReference>
<evidence type="ECO:0000256" key="7">
    <source>
        <dbReference type="ARBA" id="ARBA00023136"/>
    </source>
</evidence>
<feature type="transmembrane region" description="Helical" evidence="8">
    <location>
        <begin position="20"/>
        <end position="42"/>
    </location>
</feature>
<dbReference type="SMART" id="SM00387">
    <property type="entry name" value="HATPase_c"/>
    <property type="match status" value="1"/>
</dbReference>
<evidence type="ECO:0000256" key="6">
    <source>
        <dbReference type="ARBA" id="ARBA00023012"/>
    </source>
</evidence>
<dbReference type="InterPro" id="IPR050351">
    <property type="entry name" value="BphY/WalK/GraS-like"/>
</dbReference>
<evidence type="ECO:0000256" key="4">
    <source>
        <dbReference type="ARBA" id="ARBA00022679"/>
    </source>
</evidence>
<dbReference type="FunFam" id="3.30.565.10:FF:000006">
    <property type="entry name" value="Sensor histidine kinase WalK"/>
    <property type="match status" value="1"/>
</dbReference>
<keyword evidence="6" id="KW-0902">Two-component regulatory system</keyword>
<dbReference type="CDD" id="cd00082">
    <property type="entry name" value="HisKA"/>
    <property type="match status" value="1"/>
</dbReference>
<dbReference type="GO" id="GO:0004721">
    <property type="term" value="F:phosphoprotein phosphatase activity"/>
    <property type="evidence" value="ECO:0007669"/>
    <property type="project" value="TreeGrafter"/>
</dbReference>
<evidence type="ECO:0000256" key="1">
    <source>
        <dbReference type="ARBA" id="ARBA00000085"/>
    </source>
</evidence>
<dbReference type="AlphaFoldDB" id="A0AAX2JG22"/>
<dbReference type="InterPro" id="IPR003594">
    <property type="entry name" value="HATPase_dom"/>
</dbReference>
<dbReference type="KEGG" id="ful:C4N20_03465"/>
<dbReference type="Pfam" id="PF02518">
    <property type="entry name" value="HATPase_c"/>
    <property type="match status" value="1"/>
</dbReference>
<evidence type="ECO:0000256" key="5">
    <source>
        <dbReference type="ARBA" id="ARBA00022777"/>
    </source>
</evidence>
<feature type="transmembrane region" description="Helical" evidence="8">
    <location>
        <begin position="166"/>
        <end position="185"/>
    </location>
</feature>
<dbReference type="PANTHER" id="PTHR45453">
    <property type="entry name" value="PHOSPHATE REGULON SENSOR PROTEIN PHOR"/>
    <property type="match status" value="1"/>
</dbReference>
<keyword evidence="8" id="KW-0812">Transmembrane</keyword>
<proteinExistence type="predicted"/>
<dbReference type="SMART" id="SM00388">
    <property type="entry name" value="HisKA"/>
    <property type="match status" value="1"/>
</dbReference>
<dbReference type="InterPro" id="IPR036097">
    <property type="entry name" value="HisK_dim/P_sf"/>
</dbReference>
<keyword evidence="7 8" id="KW-0472">Membrane</keyword>
<accession>A0AAX2JG22</accession>